<name>B1CBI0_9FIRM</name>
<dbReference type="RefSeq" id="WP_007050097.1">
    <property type="nucleotide sequence ID" value="NZ_DS560019.1"/>
</dbReference>
<reference evidence="1" key="1">
    <citation type="submission" date="2008-01" db="EMBL/GenBank/DDBJ databases">
        <authorList>
            <person name="Fulton L."/>
            <person name="Clifton S."/>
            <person name="Fulton B."/>
            <person name="Xu J."/>
            <person name="Minx P."/>
            <person name="Pepin K.H."/>
            <person name="Johnson M."/>
            <person name="Thiruvilangam P."/>
            <person name="Bhonagiri V."/>
            <person name="Nash W.E."/>
            <person name="Mardis E.R."/>
            <person name="Wilson R.K."/>
        </authorList>
    </citation>
    <scope>NUCLEOTIDE SEQUENCE [LARGE SCALE GENOMIC DNA]</scope>
    <source>
        <strain evidence="1">DSM 17244</strain>
    </source>
</reference>
<accession>B1CBI0</accession>
<dbReference type="GeneID" id="98000420"/>
<dbReference type="Proteomes" id="UP000005178">
    <property type="component" value="Unassembled WGS sequence"/>
</dbReference>
<evidence type="ECO:0000313" key="1">
    <source>
        <dbReference type="EMBL" id="EDS71627.1"/>
    </source>
</evidence>
<dbReference type="EMBL" id="ABIL02000006">
    <property type="protein sequence ID" value="EDS71627.1"/>
    <property type="molecule type" value="Genomic_DNA"/>
</dbReference>
<reference evidence="1" key="2">
    <citation type="submission" date="2013-08" db="EMBL/GenBank/DDBJ databases">
        <title>Draft genome sequence of Anaerofustis stercorihominis (DSM 17244).</title>
        <authorList>
            <person name="Sudarsanam P."/>
            <person name="Ley R."/>
            <person name="Guruge J."/>
            <person name="Turnbaugh P.J."/>
            <person name="Mahowald M."/>
            <person name="Liep D."/>
            <person name="Gordon J."/>
        </authorList>
    </citation>
    <scope>NUCLEOTIDE SEQUENCE</scope>
    <source>
        <strain evidence="1">DSM 17244</strain>
    </source>
</reference>
<evidence type="ECO:0000313" key="2">
    <source>
        <dbReference type="Proteomes" id="UP000005178"/>
    </source>
</evidence>
<dbReference type="AlphaFoldDB" id="B1CBI0"/>
<dbReference type="OrthoDB" id="47495at2"/>
<dbReference type="HOGENOM" id="CLU_2535281_0_0_9"/>
<protein>
    <submittedName>
        <fullName evidence="1">Uncharacterized protein</fullName>
    </submittedName>
</protein>
<organism evidence="1 2">
    <name type="scientific">Anaerofustis stercorihominis DSM 17244</name>
    <dbReference type="NCBI Taxonomy" id="445971"/>
    <lineage>
        <taxon>Bacteria</taxon>
        <taxon>Bacillati</taxon>
        <taxon>Bacillota</taxon>
        <taxon>Clostridia</taxon>
        <taxon>Eubacteriales</taxon>
        <taxon>Eubacteriaceae</taxon>
        <taxon>Anaerofustis</taxon>
    </lineage>
</organism>
<proteinExistence type="predicted"/>
<comment type="caution">
    <text evidence="1">The sequence shown here is derived from an EMBL/GenBank/DDBJ whole genome shotgun (WGS) entry which is preliminary data.</text>
</comment>
<keyword evidence="2" id="KW-1185">Reference proteome</keyword>
<sequence length="83" mass="9329">MKKKKDDNLVFLNGVRNDTEGCIIEGLLDSCGIKATLKYDTDIAWAEVIIGKSAMPVSIYVNKEDYDKAKEILDSKLEDDEDE</sequence>
<dbReference type="STRING" id="445971.ANASTE_01329"/>
<gene>
    <name evidence="1" type="ORF">ANASTE_01329</name>
</gene>